<dbReference type="InterPro" id="IPR018540">
    <property type="entry name" value="Spo0E-like"/>
</dbReference>
<evidence type="ECO:0000313" key="2">
    <source>
        <dbReference type="Proteomes" id="UP000318521"/>
    </source>
</evidence>
<accession>A0A553ZV30</accession>
<protein>
    <submittedName>
        <fullName evidence="1">Aspartyl-phosphate phosphatase Spo0E family protein</fullName>
    </submittedName>
</protein>
<dbReference type="GO" id="GO:0046983">
    <property type="term" value="F:protein dimerization activity"/>
    <property type="evidence" value="ECO:0007669"/>
    <property type="project" value="InterPro"/>
</dbReference>
<proteinExistence type="predicted"/>
<dbReference type="Gene3D" id="4.10.280.10">
    <property type="entry name" value="Helix-loop-helix DNA-binding domain"/>
    <property type="match status" value="1"/>
</dbReference>
<organism evidence="1 2">
    <name type="scientific">Alkalicoccobacillus porphyridii</name>
    <dbReference type="NCBI Taxonomy" id="2597270"/>
    <lineage>
        <taxon>Bacteria</taxon>
        <taxon>Bacillati</taxon>
        <taxon>Bacillota</taxon>
        <taxon>Bacilli</taxon>
        <taxon>Bacillales</taxon>
        <taxon>Bacillaceae</taxon>
        <taxon>Alkalicoccobacillus</taxon>
    </lineage>
</organism>
<dbReference type="InterPro" id="IPR036638">
    <property type="entry name" value="HLH_DNA-bd_sf"/>
</dbReference>
<evidence type="ECO:0000313" key="1">
    <source>
        <dbReference type="EMBL" id="TSB45166.1"/>
    </source>
</evidence>
<dbReference type="AlphaFoldDB" id="A0A553ZV30"/>
<comment type="caution">
    <text evidence="1">The sequence shown here is derived from an EMBL/GenBank/DDBJ whole genome shotgun (WGS) entry which is preliminary data.</text>
</comment>
<sequence>MTTNLYEIIEKKRQQLNQASHSKELSSSAVLKISQELDRLLNQYDKEIKRLGHY</sequence>
<gene>
    <name evidence="1" type="ORF">FN960_17990</name>
</gene>
<dbReference type="EMBL" id="VLXZ01000014">
    <property type="protein sequence ID" value="TSB45166.1"/>
    <property type="molecule type" value="Genomic_DNA"/>
</dbReference>
<name>A0A553ZV30_9BACI</name>
<dbReference type="GO" id="GO:0043937">
    <property type="term" value="P:regulation of sporulation"/>
    <property type="evidence" value="ECO:0007669"/>
    <property type="project" value="InterPro"/>
</dbReference>
<dbReference type="Proteomes" id="UP000318521">
    <property type="component" value="Unassembled WGS sequence"/>
</dbReference>
<dbReference type="InterPro" id="IPR037208">
    <property type="entry name" value="Spo0E-like_sf"/>
</dbReference>
<dbReference type="RefSeq" id="WP_143850248.1">
    <property type="nucleotide sequence ID" value="NZ_VLXZ01000014.1"/>
</dbReference>
<dbReference type="OrthoDB" id="2973859at2"/>
<dbReference type="SUPFAM" id="SSF140500">
    <property type="entry name" value="BAS1536-like"/>
    <property type="match status" value="1"/>
</dbReference>
<keyword evidence="2" id="KW-1185">Reference proteome</keyword>
<reference evidence="1 2" key="1">
    <citation type="submission" date="2019-07" db="EMBL/GenBank/DDBJ databases">
        <authorList>
            <person name="Park Y.J."/>
            <person name="Jeong S.E."/>
            <person name="Jung H.S."/>
        </authorList>
    </citation>
    <scope>NUCLEOTIDE SEQUENCE [LARGE SCALE GENOMIC DNA]</scope>
    <source>
        <strain evidence="2">P16(2019)</strain>
    </source>
</reference>
<dbReference type="Pfam" id="PF09388">
    <property type="entry name" value="SpoOE-like"/>
    <property type="match status" value="1"/>
</dbReference>